<dbReference type="RefSeq" id="WP_165766929.1">
    <property type="nucleotide sequence ID" value="NZ_NOII01000059.1"/>
</dbReference>
<organism evidence="2 3">
    <name type="scientific">Fictibacillus aquaticus</name>
    <dbReference type="NCBI Taxonomy" id="2021314"/>
    <lineage>
        <taxon>Bacteria</taxon>
        <taxon>Bacillati</taxon>
        <taxon>Bacillota</taxon>
        <taxon>Bacilli</taxon>
        <taxon>Bacillales</taxon>
        <taxon>Fictibacillaceae</taxon>
        <taxon>Fictibacillus</taxon>
    </lineage>
</organism>
<comment type="caution">
    <text evidence="2">The sequence shown here is derived from an EMBL/GenBank/DDBJ whole genome shotgun (WGS) entry which is preliminary data.</text>
</comment>
<feature type="transmembrane region" description="Helical" evidence="1">
    <location>
        <begin position="72"/>
        <end position="94"/>
    </location>
</feature>
<feature type="transmembrane region" description="Helical" evidence="1">
    <location>
        <begin position="100"/>
        <end position="117"/>
    </location>
</feature>
<protein>
    <submittedName>
        <fullName evidence="2">Uncharacterized protein</fullName>
    </submittedName>
</protein>
<keyword evidence="3" id="KW-1185">Reference proteome</keyword>
<evidence type="ECO:0000313" key="2">
    <source>
        <dbReference type="EMBL" id="OYD56064.1"/>
    </source>
</evidence>
<proteinExistence type="predicted"/>
<dbReference type="EMBL" id="NOII01000059">
    <property type="protein sequence ID" value="OYD56064.1"/>
    <property type="molecule type" value="Genomic_DNA"/>
</dbReference>
<dbReference type="AlphaFoldDB" id="A0A235F4A7"/>
<reference evidence="2 3" key="1">
    <citation type="submission" date="2017-07" db="EMBL/GenBank/DDBJ databases">
        <title>Fictibacillus sp. nov. GDSW-R2A3 Genome sequencing and assembly.</title>
        <authorList>
            <person name="Mayilraj S."/>
        </authorList>
    </citation>
    <scope>NUCLEOTIDE SEQUENCE [LARGE SCALE GENOMIC DNA]</scope>
    <source>
        <strain evidence="2 3">GDSW-R2A3</strain>
    </source>
</reference>
<feature type="non-terminal residue" evidence="2">
    <location>
        <position position="1"/>
    </location>
</feature>
<sequence>IGVLVGVLTILGGIFAAALHFIALGLSTAWNTEPETNTDQPVMFILLFFLIIGMITTIGAYKTQRKAWRRFFIGFCLLLGIGFSVASIAALGALGTISEGFIFIMSLVYLVLAFTANKGW</sequence>
<evidence type="ECO:0000256" key="1">
    <source>
        <dbReference type="SAM" id="Phobius"/>
    </source>
</evidence>
<keyword evidence="1" id="KW-0812">Transmembrane</keyword>
<gene>
    <name evidence="2" type="ORF">CGZ90_19525</name>
</gene>
<evidence type="ECO:0000313" key="3">
    <source>
        <dbReference type="Proteomes" id="UP000215059"/>
    </source>
</evidence>
<name>A0A235F4A7_9BACL</name>
<feature type="transmembrane region" description="Helical" evidence="1">
    <location>
        <begin position="7"/>
        <end position="30"/>
    </location>
</feature>
<feature type="transmembrane region" description="Helical" evidence="1">
    <location>
        <begin position="42"/>
        <end position="60"/>
    </location>
</feature>
<accession>A0A235F4A7</accession>
<dbReference type="Proteomes" id="UP000215059">
    <property type="component" value="Unassembled WGS sequence"/>
</dbReference>
<keyword evidence="1" id="KW-0472">Membrane</keyword>
<keyword evidence="1" id="KW-1133">Transmembrane helix</keyword>